<organism evidence="5 6">
    <name type="scientific">Isachenkonia alkalipeptolytica</name>
    <dbReference type="NCBI Taxonomy" id="2565777"/>
    <lineage>
        <taxon>Bacteria</taxon>
        <taxon>Bacillati</taxon>
        <taxon>Bacillota</taxon>
        <taxon>Clostridia</taxon>
        <taxon>Eubacteriales</taxon>
        <taxon>Clostridiaceae</taxon>
        <taxon>Isachenkonia</taxon>
    </lineage>
</organism>
<keyword evidence="3 5" id="KW-0067">ATP-binding</keyword>
<dbReference type="InterPro" id="IPR003439">
    <property type="entry name" value="ABC_transporter-like_ATP-bd"/>
</dbReference>
<proteinExistence type="predicted"/>
<dbReference type="PANTHER" id="PTHR42939">
    <property type="entry name" value="ABC TRANSPORTER ATP-BINDING PROTEIN ALBC-RELATED"/>
    <property type="match status" value="1"/>
</dbReference>
<evidence type="ECO:0000259" key="4">
    <source>
        <dbReference type="PROSITE" id="PS50893"/>
    </source>
</evidence>
<dbReference type="RefSeq" id="WP_160718945.1">
    <property type="nucleotide sequence ID" value="NZ_SUMG01000002.1"/>
</dbReference>
<accession>A0AA43XJT3</accession>
<keyword evidence="6" id="KW-1185">Reference proteome</keyword>
<feature type="domain" description="ABC transporter" evidence="4">
    <location>
        <begin position="2"/>
        <end position="227"/>
    </location>
</feature>
<dbReference type="GO" id="GO:0005524">
    <property type="term" value="F:ATP binding"/>
    <property type="evidence" value="ECO:0007669"/>
    <property type="project" value="UniProtKB-KW"/>
</dbReference>
<evidence type="ECO:0000256" key="2">
    <source>
        <dbReference type="ARBA" id="ARBA00022741"/>
    </source>
</evidence>
<dbReference type="InterPro" id="IPR051782">
    <property type="entry name" value="ABC_Transporter_VariousFunc"/>
</dbReference>
<keyword evidence="1" id="KW-0813">Transport</keyword>
<evidence type="ECO:0000256" key="3">
    <source>
        <dbReference type="ARBA" id="ARBA00022840"/>
    </source>
</evidence>
<name>A0AA43XJT3_9CLOT</name>
<evidence type="ECO:0000313" key="5">
    <source>
        <dbReference type="EMBL" id="NBG87489.1"/>
    </source>
</evidence>
<dbReference type="InterPro" id="IPR027417">
    <property type="entry name" value="P-loop_NTPase"/>
</dbReference>
<dbReference type="PANTHER" id="PTHR42939:SF1">
    <property type="entry name" value="ABC TRANSPORTER ATP-BINDING PROTEIN ALBC-RELATED"/>
    <property type="match status" value="1"/>
</dbReference>
<gene>
    <name evidence="5" type="ORF">ISALK_03155</name>
</gene>
<dbReference type="AlphaFoldDB" id="A0AA43XJT3"/>
<dbReference type="EMBL" id="SUMG01000002">
    <property type="protein sequence ID" value="NBG87489.1"/>
    <property type="molecule type" value="Genomic_DNA"/>
</dbReference>
<reference evidence="5 6" key="1">
    <citation type="submission" date="2019-04" db="EMBL/GenBank/DDBJ databases">
        <title>Isachenkonia alkalipeptolytica gen. nov. sp. nov. a new anaerobic, alkiliphilic organothrophic bacterium capable to reduce synthesized ferrihydrite isolated from a soda lake.</title>
        <authorList>
            <person name="Toshchakov S.V."/>
            <person name="Zavarzina D.G."/>
            <person name="Zhilina T.N."/>
            <person name="Kostrikina N.A."/>
            <person name="Kublanov I.V."/>
        </authorList>
    </citation>
    <scope>NUCLEOTIDE SEQUENCE [LARGE SCALE GENOMIC DNA]</scope>
    <source>
        <strain evidence="5 6">Z-1701</strain>
    </source>
</reference>
<keyword evidence="2" id="KW-0547">Nucleotide-binding</keyword>
<dbReference type="SMART" id="SM00382">
    <property type="entry name" value="AAA"/>
    <property type="match status" value="1"/>
</dbReference>
<dbReference type="GO" id="GO:0016887">
    <property type="term" value="F:ATP hydrolysis activity"/>
    <property type="evidence" value="ECO:0007669"/>
    <property type="project" value="InterPro"/>
</dbReference>
<comment type="caution">
    <text evidence="5">The sequence shown here is derived from an EMBL/GenBank/DDBJ whole genome shotgun (WGS) entry which is preliminary data.</text>
</comment>
<protein>
    <submittedName>
        <fullName evidence="5">ABC transporter ATP-binding protein</fullName>
    </submittedName>
</protein>
<dbReference type="Proteomes" id="UP000449710">
    <property type="component" value="Unassembled WGS sequence"/>
</dbReference>
<dbReference type="CDD" id="cd03230">
    <property type="entry name" value="ABC_DR_subfamily_A"/>
    <property type="match status" value="1"/>
</dbReference>
<sequence length="300" mass="34548">MIEVKGLTKGYEGFNAVKDLDLTVNKGSIYGLLGSNGAGKTTLLKTLAGLYRQDRGVVLIGGERVYENPEVKKRMVFISDALYFFPSYTIEEMGAFYRRMYGNWNEKRFRELQKVFKIDFKRKINGLSKGMNRQVGIWLGLSAMAEVMILDEPLDGLDSVMRKKVKNLLFQDVAERELTVIISSHNLRELEDLCDYVGILHRGKMVIERDMDDLKKDVHKVQFALRESNKDREITGLEVLHKEKKGSVDVWIIRGSHQAIENRFGEMDPAILDILPLTLEEVFIYEMGDQDYEIDQILLR</sequence>
<dbReference type="Pfam" id="PF00005">
    <property type="entry name" value="ABC_tran"/>
    <property type="match status" value="1"/>
</dbReference>
<evidence type="ECO:0000256" key="1">
    <source>
        <dbReference type="ARBA" id="ARBA00022448"/>
    </source>
</evidence>
<dbReference type="SUPFAM" id="SSF52540">
    <property type="entry name" value="P-loop containing nucleoside triphosphate hydrolases"/>
    <property type="match status" value="1"/>
</dbReference>
<dbReference type="InterPro" id="IPR003593">
    <property type="entry name" value="AAA+_ATPase"/>
</dbReference>
<dbReference type="Gene3D" id="3.40.50.300">
    <property type="entry name" value="P-loop containing nucleotide triphosphate hydrolases"/>
    <property type="match status" value="1"/>
</dbReference>
<evidence type="ECO:0000313" key="6">
    <source>
        <dbReference type="Proteomes" id="UP000449710"/>
    </source>
</evidence>
<dbReference type="PROSITE" id="PS50893">
    <property type="entry name" value="ABC_TRANSPORTER_2"/>
    <property type="match status" value="1"/>
</dbReference>